<feature type="region of interest" description="Disordered" evidence="1">
    <location>
        <begin position="785"/>
        <end position="825"/>
    </location>
</feature>
<dbReference type="Pfam" id="PF14646">
    <property type="entry name" value="MYCBPAP"/>
    <property type="match status" value="1"/>
</dbReference>
<evidence type="ECO:0000313" key="3">
    <source>
        <dbReference type="RefSeq" id="XP_034268890.1"/>
    </source>
</evidence>
<dbReference type="InterPro" id="IPR013783">
    <property type="entry name" value="Ig-like_fold"/>
</dbReference>
<evidence type="ECO:0000313" key="2">
    <source>
        <dbReference type="Proteomes" id="UP001652622"/>
    </source>
</evidence>
<organism evidence="2 3">
    <name type="scientific">Pantherophis guttatus</name>
    <name type="common">Corn snake</name>
    <name type="synonym">Elaphe guttata</name>
    <dbReference type="NCBI Taxonomy" id="94885"/>
    <lineage>
        <taxon>Eukaryota</taxon>
        <taxon>Metazoa</taxon>
        <taxon>Chordata</taxon>
        <taxon>Craniata</taxon>
        <taxon>Vertebrata</taxon>
        <taxon>Euteleostomi</taxon>
        <taxon>Lepidosauria</taxon>
        <taxon>Squamata</taxon>
        <taxon>Bifurcata</taxon>
        <taxon>Unidentata</taxon>
        <taxon>Episquamata</taxon>
        <taxon>Toxicofera</taxon>
        <taxon>Serpentes</taxon>
        <taxon>Colubroidea</taxon>
        <taxon>Colubridae</taxon>
        <taxon>Colubrinae</taxon>
        <taxon>Pantherophis</taxon>
    </lineage>
</organism>
<evidence type="ECO:0000256" key="1">
    <source>
        <dbReference type="SAM" id="MobiDB-lite"/>
    </source>
</evidence>
<dbReference type="GeneID" id="117663077"/>
<dbReference type="AlphaFoldDB" id="A0A6P9BLP1"/>
<name>A0A6P9BLP1_PANGU</name>
<protein>
    <submittedName>
        <fullName evidence="3">MYCBP-associated protein isoform X1</fullName>
    </submittedName>
</protein>
<feature type="compositionally biased region" description="Basic and acidic residues" evidence="1">
    <location>
        <begin position="1"/>
        <end position="18"/>
    </location>
</feature>
<dbReference type="InterPro" id="IPR032707">
    <property type="entry name" value="MYCBPAP"/>
</dbReference>
<gene>
    <name evidence="3" type="primary">MYCBPAP</name>
</gene>
<dbReference type="OrthoDB" id="10263316at2759"/>
<keyword evidence="2" id="KW-1185">Reference proteome</keyword>
<proteinExistence type="predicted"/>
<dbReference type="InParanoid" id="A0A6P9BLP1"/>
<dbReference type="PANTHER" id="PTHR48421:SF1">
    <property type="entry name" value="MYCBP-ASSOCIATED PROTEIN"/>
    <property type="match status" value="1"/>
</dbReference>
<feature type="compositionally biased region" description="Polar residues" evidence="1">
    <location>
        <begin position="617"/>
        <end position="633"/>
    </location>
</feature>
<dbReference type="Proteomes" id="UP001652622">
    <property type="component" value="Unplaced"/>
</dbReference>
<dbReference type="CTD" id="84073"/>
<accession>A0A6P9BLP1</accession>
<dbReference type="RefSeq" id="XP_034268890.1">
    <property type="nucleotide sequence ID" value="XM_034412999.2"/>
</dbReference>
<feature type="region of interest" description="Disordered" evidence="1">
    <location>
        <begin position="612"/>
        <end position="648"/>
    </location>
</feature>
<dbReference type="OMA" id="RESWEFR"/>
<reference evidence="3" key="1">
    <citation type="submission" date="2025-08" db="UniProtKB">
        <authorList>
            <consortium name="RefSeq"/>
        </authorList>
    </citation>
    <scope>IDENTIFICATION</scope>
    <source>
        <tissue evidence="3">Blood</tissue>
    </source>
</reference>
<feature type="region of interest" description="Disordered" evidence="1">
    <location>
        <begin position="1"/>
        <end position="38"/>
    </location>
</feature>
<dbReference type="Gene3D" id="2.60.40.10">
    <property type="entry name" value="Immunoglobulins"/>
    <property type="match status" value="1"/>
</dbReference>
<dbReference type="KEGG" id="pgut:117663077"/>
<sequence length="896" mass="102347">MNKISKKESRISRTPPEKKRIKPFEQPSSPLQEEPEPVSCVLQGDEIQALAIKPEDLAKLRAGKPPQEEKEKPVVIKKYLVRKSRPQEIGKKTNLLVAYPTLPDESKKTLNYSGVEGPIVDTFGYITPYSILGTLQEFKKEAIKKGHSQIVRMIPEESQLSCEISVFGTYGKKPEEEKKVAQASPSQHRALQNWQRNMALRRKQQKELCECLQKSKSQLLMNFSEHYRRIQEQRTLIDRSIPAMYSGKGYSGNEFWNQPVHVGDETKGLTTTLGQTDLGFPEEVTHVGKPRSIWREMGTSPPKYLPFHRPWEKSLFLQHRRNELKEVLETLDFYSPDLDGLEVIGRNQPFTNVSADSFSACDDDDNKESEETASDLLDEYPDIFSEPILGPSLKFCGQPARWINTSHAGEVGIAARVTFEILVGDKAESRLTVSNDGTTAIWYDWRRLPPPFTFQEKIKRGIQNFYFNTRSGVILPGETIHFSFIFKSLSAGIFNESWEFSTHPELLGGAMLQVTLWGIALYEDTTVKLREDLEKDLEAREIAVIIEENLEELLNRIRTPTRVRSPVDAYVTEEELFHRKNPELHYNHQVVKGLHELWNRIMNPQPVEVYVEEGQRKSTVSETSPSKSTADSQKSPEDIRKSVSSPTSIAKTLGSEELVHEPSKADIEEVAQVEEVPRVEWNLSVADFRQTLLTIPEEEEREVALAQLNKAALELCITPLTTQEDLFYQICFQLWREVIDGLVNCSLMLRSLLGMPEKDTYVETAPEEADVKSAVAKAVKEDRKVQKEDKKTASKEKEKGKATKEQERTNSRKGKGKEEKKVKTSTKETKDAISFSIESSEVELQLRREQIDPIVQEKYREKLYVEVYGLLNSMVNKMVFLFETVKKNALEKTSFV</sequence>
<dbReference type="PANTHER" id="PTHR48421">
    <property type="entry name" value="MYCBP-ASSOCIATED PROTEIN"/>
    <property type="match status" value="1"/>
</dbReference>